<comment type="caution">
    <text evidence="2">The sequence shown here is derived from an EMBL/GenBank/DDBJ whole genome shotgun (WGS) entry which is preliminary data.</text>
</comment>
<gene>
    <name evidence="2" type="ORF">DFR29_120114</name>
</gene>
<dbReference type="Proteomes" id="UP000295293">
    <property type="component" value="Unassembled WGS sequence"/>
</dbReference>
<accession>A0A4R6YMJ0</accession>
<reference evidence="2 3" key="1">
    <citation type="submission" date="2019-03" db="EMBL/GenBank/DDBJ databases">
        <title>Genomic Encyclopedia of Type Strains, Phase IV (KMG-IV): sequencing the most valuable type-strain genomes for metagenomic binning, comparative biology and taxonomic classification.</title>
        <authorList>
            <person name="Goeker M."/>
        </authorList>
    </citation>
    <scope>NUCLEOTIDE SEQUENCE [LARGE SCALE GENOMIC DNA]</scope>
    <source>
        <strain evidence="2 3">DSM 21667</strain>
    </source>
</reference>
<proteinExistence type="predicted"/>
<dbReference type="AlphaFoldDB" id="A0A4R6YMJ0"/>
<feature type="domain" description="PAS" evidence="1">
    <location>
        <begin position="1"/>
        <end position="54"/>
    </location>
</feature>
<keyword evidence="3" id="KW-1185">Reference proteome</keyword>
<dbReference type="NCBIfam" id="TIGR00229">
    <property type="entry name" value="sensory_box"/>
    <property type="match status" value="1"/>
</dbReference>
<dbReference type="SUPFAM" id="SSF55785">
    <property type="entry name" value="PYP-like sensor domain (PAS domain)"/>
    <property type="match status" value="1"/>
</dbReference>
<dbReference type="GO" id="GO:0006355">
    <property type="term" value="P:regulation of DNA-templated transcription"/>
    <property type="evidence" value="ECO:0007669"/>
    <property type="project" value="InterPro"/>
</dbReference>
<dbReference type="InterPro" id="IPR013767">
    <property type="entry name" value="PAS_fold"/>
</dbReference>
<organism evidence="2 3">
    <name type="scientific">Tahibacter aquaticus</name>
    <dbReference type="NCBI Taxonomy" id="520092"/>
    <lineage>
        <taxon>Bacteria</taxon>
        <taxon>Pseudomonadati</taxon>
        <taxon>Pseudomonadota</taxon>
        <taxon>Gammaproteobacteria</taxon>
        <taxon>Lysobacterales</taxon>
        <taxon>Rhodanobacteraceae</taxon>
        <taxon>Tahibacter</taxon>
    </lineage>
</organism>
<protein>
    <submittedName>
        <fullName evidence="2">PAS domain S-box-containing protein</fullName>
    </submittedName>
</protein>
<dbReference type="EMBL" id="SNZH01000020">
    <property type="protein sequence ID" value="TDR38613.1"/>
    <property type="molecule type" value="Genomic_DNA"/>
</dbReference>
<dbReference type="Pfam" id="PF00989">
    <property type="entry name" value="PAS"/>
    <property type="match status" value="1"/>
</dbReference>
<dbReference type="InterPro" id="IPR035965">
    <property type="entry name" value="PAS-like_dom_sf"/>
</dbReference>
<sequence length="86" mass="9456">MKDLIESIPDGIVVVSRAGDIVLSNRQAERLFGYEGGELQGKPIENLLPPGSRDAHVAHRSLYFADPGPRAMGREIELFGLRVEAR</sequence>
<evidence type="ECO:0000259" key="1">
    <source>
        <dbReference type="PROSITE" id="PS50112"/>
    </source>
</evidence>
<dbReference type="RefSeq" id="WP_208113717.1">
    <property type="nucleotide sequence ID" value="NZ_SNZH01000020.1"/>
</dbReference>
<dbReference type="InterPro" id="IPR000014">
    <property type="entry name" value="PAS"/>
</dbReference>
<name>A0A4R6YMJ0_9GAMM</name>
<dbReference type="SMART" id="SM00091">
    <property type="entry name" value="PAS"/>
    <property type="match status" value="1"/>
</dbReference>
<dbReference type="PROSITE" id="PS50112">
    <property type="entry name" value="PAS"/>
    <property type="match status" value="1"/>
</dbReference>
<dbReference type="CDD" id="cd00130">
    <property type="entry name" value="PAS"/>
    <property type="match status" value="1"/>
</dbReference>
<evidence type="ECO:0000313" key="2">
    <source>
        <dbReference type="EMBL" id="TDR38613.1"/>
    </source>
</evidence>
<evidence type="ECO:0000313" key="3">
    <source>
        <dbReference type="Proteomes" id="UP000295293"/>
    </source>
</evidence>
<dbReference type="Gene3D" id="3.30.450.20">
    <property type="entry name" value="PAS domain"/>
    <property type="match status" value="1"/>
</dbReference>